<dbReference type="PANTHER" id="PTHR43721:SF22">
    <property type="entry name" value="ELONGATION FACTOR TU, MITOCHONDRIAL"/>
    <property type="match status" value="1"/>
</dbReference>
<dbReference type="AlphaFoldDB" id="Q0GU14"/>
<evidence type="ECO:0000259" key="5">
    <source>
        <dbReference type="Pfam" id="PF03143"/>
    </source>
</evidence>
<protein>
    <submittedName>
        <fullName evidence="6">ORF29</fullName>
    </submittedName>
</protein>
<keyword evidence="3" id="KW-0648">Protein biosynthesis</keyword>
<reference evidence="6" key="1">
    <citation type="journal article" date="2004" name="Appl. Environ. Microbiol.">
        <title>Lactococcal plasmid pNP40 encodes a novel, temperature-sensitive restriction-modification system.</title>
        <authorList>
            <person name="O'Driscoll J."/>
            <person name="Glynn F."/>
            <person name="Cahalane O."/>
            <person name="O'Connell-Motherway M."/>
            <person name="Fitzgerald G.F."/>
            <person name="Van Sinderen D."/>
        </authorList>
    </citation>
    <scope>NUCLEOTIDE SEQUENCE</scope>
    <source>
        <plasmid evidence="6">pNP40</plasmid>
    </source>
</reference>
<dbReference type="Pfam" id="PF03143">
    <property type="entry name" value="GTP_EFTU_D3"/>
    <property type="match status" value="1"/>
</dbReference>
<keyword evidence="1" id="KW-0547">Nucleotide-binding</keyword>
<sequence length="486" mass="56314">MGIFGFGKKKEFKRGIEVGAKPFEDKFVQVSGQIHDLKNDISEQVGSITSTTETILNELSNREKKELFGLDSEKILDIFDIDDREFIISMLYTIGEYFETTSDFQKQYLKNLQKYFGVVISNFKIEVSSVENYTDLNVQKYIFQIINEFVYLFDGSFHEIDFDDVIYDYFSLSKRLVKGIRHQITRQSEIVGLGGLVEKYNFVIEKEYFLTEDEIDELSYDFMDWQEKKLFRKLYKIGDIGFTTKKISESIMTYANKISADEVLVMSNFNSTLDDEDPYGFIIGKNSAAFKSSLTSTTIFFEYKEADLFLQNPENDNEFSIYLKNGKKLNIEFNSAEYIFEMFDTIWTGKFSDYLDKSTTAMFSDTNELIEEIDSEFLSNPEFSQIISNSITLHNKFQGRLKVFTKKQGGRNKPIFDDYRPQFHFQTAEVTGSMIFSNGIEMVFPGDNVIFDIVLDQPIDIEKGDTFFFSEDGRTVGSGSVRKIIE</sequence>
<dbReference type="InterPro" id="IPR009001">
    <property type="entry name" value="Transl_elong_EF1A/Init_IF2_C"/>
</dbReference>
<keyword evidence="4" id="KW-0342">GTP-binding</keyword>
<geneLocation type="plasmid" evidence="6">
    <name>pNP40</name>
</geneLocation>
<keyword evidence="2" id="KW-0251">Elongation factor</keyword>
<organism evidence="6">
    <name type="scientific">Lactococcus lactis</name>
    <dbReference type="NCBI Taxonomy" id="1358"/>
    <lineage>
        <taxon>Bacteria</taxon>
        <taxon>Bacillati</taxon>
        <taxon>Bacillota</taxon>
        <taxon>Bacilli</taxon>
        <taxon>Lactobacillales</taxon>
        <taxon>Streptococcaceae</taxon>
        <taxon>Lactococcus</taxon>
    </lineage>
</organism>
<name>Q0GU14_9LACT</name>
<feature type="domain" description="Translation elongation factor EFTu/EF1A C-terminal" evidence="5">
    <location>
        <begin position="390"/>
        <end position="484"/>
    </location>
</feature>
<proteinExistence type="predicted"/>
<evidence type="ECO:0000256" key="1">
    <source>
        <dbReference type="ARBA" id="ARBA00022741"/>
    </source>
</evidence>
<evidence type="ECO:0000256" key="2">
    <source>
        <dbReference type="ARBA" id="ARBA00022768"/>
    </source>
</evidence>
<dbReference type="RefSeq" id="WP_012477757.1">
    <property type="nucleotide sequence ID" value="NC_010901.1"/>
</dbReference>
<dbReference type="SUPFAM" id="SSF50465">
    <property type="entry name" value="EF-Tu/eEF-1alpha/eIF2-gamma C-terminal domain"/>
    <property type="match status" value="1"/>
</dbReference>
<dbReference type="InterPro" id="IPR004160">
    <property type="entry name" value="Transl_elong_EFTu/EF1A_C"/>
</dbReference>
<evidence type="ECO:0000313" key="6">
    <source>
        <dbReference type="EMBL" id="ABG00311.1"/>
    </source>
</evidence>
<dbReference type="GO" id="GO:0003746">
    <property type="term" value="F:translation elongation factor activity"/>
    <property type="evidence" value="ECO:0007669"/>
    <property type="project" value="UniProtKB-KW"/>
</dbReference>
<dbReference type="InterPro" id="IPR050055">
    <property type="entry name" value="EF-Tu_GTPase"/>
</dbReference>
<evidence type="ECO:0000256" key="4">
    <source>
        <dbReference type="ARBA" id="ARBA00023134"/>
    </source>
</evidence>
<dbReference type="FunFam" id="2.40.30.10:FF:000002">
    <property type="entry name" value="Elongation factor Tu"/>
    <property type="match status" value="1"/>
</dbReference>
<dbReference type="Gene3D" id="2.40.30.10">
    <property type="entry name" value="Translation factors"/>
    <property type="match status" value="1"/>
</dbReference>
<dbReference type="PANTHER" id="PTHR43721">
    <property type="entry name" value="ELONGATION FACTOR TU-RELATED"/>
    <property type="match status" value="1"/>
</dbReference>
<keyword evidence="6" id="KW-0614">Plasmid</keyword>
<reference evidence="6" key="2">
    <citation type="journal article" date="2006" name="J. Bacteriol.">
        <title>Sequence analysis of the lactococcal plasmid pNP40: a mobile replicon for coping with environmental hazards.</title>
        <authorList>
            <person name="O'Driscoll J."/>
            <person name="Glynn F."/>
            <person name="Fitzgerald G.F."/>
            <person name="van Sinderen D."/>
        </authorList>
    </citation>
    <scope>NUCLEOTIDE SEQUENCE</scope>
    <source>
        <plasmid evidence="6">pNP40</plasmid>
    </source>
</reference>
<dbReference type="GO" id="GO:0005829">
    <property type="term" value="C:cytosol"/>
    <property type="evidence" value="ECO:0007669"/>
    <property type="project" value="TreeGrafter"/>
</dbReference>
<evidence type="ECO:0000256" key="3">
    <source>
        <dbReference type="ARBA" id="ARBA00022917"/>
    </source>
</evidence>
<dbReference type="GO" id="GO:0005525">
    <property type="term" value="F:GTP binding"/>
    <property type="evidence" value="ECO:0007669"/>
    <property type="project" value="UniProtKB-KW"/>
</dbReference>
<dbReference type="EMBL" id="DQ534432">
    <property type="protein sequence ID" value="ABG00311.1"/>
    <property type="molecule type" value="Genomic_DNA"/>
</dbReference>
<accession>Q0GU14</accession>